<name>A0A517PWW0_9PLAN</name>
<sequence>MELASPSASSQITQHVLSHMINRLSAVDPCEDPYPHISVRDIFPQDVYADLIDLLPEDSVYTTMGKRHIMENGESNRFEFQLSAENIDANLTDSRHTLWTGIRNALNAPELKKAVFNRLSAGIGYRFGIDPKDVNQVEAFPRLSLMREKPGYFITPHPDTRKKLVTFQIALPRDRSQLDLGTMIYKRNLSPKFLLNRPKGFRGFEKVNQYPFEPNSAFAFSVINSVRKKSWHGREPLEGESGIRNSLLCIYYASKENATTY</sequence>
<evidence type="ECO:0000313" key="4">
    <source>
        <dbReference type="Proteomes" id="UP000320722"/>
    </source>
</evidence>
<dbReference type="RefSeq" id="WP_145044484.1">
    <property type="nucleotide sequence ID" value="NZ_CP036266.1"/>
</dbReference>
<gene>
    <name evidence="1" type="ORF">HG66A1_56960</name>
    <name evidence="2" type="ORF">V6x_56380</name>
</gene>
<dbReference type="EMBL" id="CP036266">
    <property type="protein sequence ID" value="QDT23871.1"/>
    <property type="molecule type" value="Genomic_DNA"/>
</dbReference>
<reference evidence="3 4" key="1">
    <citation type="submission" date="2019-02" db="EMBL/GenBank/DDBJ databases">
        <title>Deep-cultivation of Planctomycetes and their phenomic and genomic characterization uncovers novel biology.</title>
        <authorList>
            <person name="Wiegand S."/>
            <person name="Jogler M."/>
            <person name="Boedeker C."/>
            <person name="Pinto D."/>
            <person name="Vollmers J."/>
            <person name="Rivas-Marin E."/>
            <person name="Kohn T."/>
            <person name="Peeters S.H."/>
            <person name="Heuer A."/>
            <person name="Rast P."/>
            <person name="Oberbeckmann S."/>
            <person name="Bunk B."/>
            <person name="Jeske O."/>
            <person name="Meyerdierks A."/>
            <person name="Storesund J.E."/>
            <person name="Kallscheuer N."/>
            <person name="Luecker S."/>
            <person name="Lage O.M."/>
            <person name="Pohl T."/>
            <person name="Merkel B.J."/>
            <person name="Hornburger P."/>
            <person name="Mueller R.-W."/>
            <person name="Bruemmer F."/>
            <person name="Labrenz M."/>
            <person name="Spormann A.M."/>
            <person name="Op den Camp H."/>
            <person name="Overmann J."/>
            <person name="Amann R."/>
            <person name="Jetten M.S.M."/>
            <person name="Mascher T."/>
            <person name="Medema M.H."/>
            <person name="Devos D.P."/>
            <person name="Kaster A.-K."/>
            <person name="Ovreas L."/>
            <person name="Rohde M."/>
            <person name="Galperin M.Y."/>
            <person name="Jogler C."/>
        </authorList>
    </citation>
    <scope>NUCLEOTIDE SEQUENCE [LARGE SCALE GENOMIC DNA]</scope>
    <source>
        <strain evidence="1 3">HG66A1</strain>
        <strain evidence="2 4">V6</strain>
    </source>
</reference>
<dbReference type="Proteomes" id="UP000320722">
    <property type="component" value="Chromosome"/>
</dbReference>
<organism evidence="1 3">
    <name type="scientific">Gimesia chilikensis</name>
    <dbReference type="NCBI Taxonomy" id="2605989"/>
    <lineage>
        <taxon>Bacteria</taxon>
        <taxon>Pseudomonadati</taxon>
        <taxon>Planctomycetota</taxon>
        <taxon>Planctomycetia</taxon>
        <taxon>Planctomycetales</taxon>
        <taxon>Planctomycetaceae</taxon>
        <taxon>Gimesia</taxon>
    </lineage>
</organism>
<dbReference type="Gene3D" id="2.60.120.620">
    <property type="entry name" value="q2cbj1_9rhob like domain"/>
    <property type="match status" value="1"/>
</dbReference>
<dbReference type="EMBL" id="CP036347">
    <property type="protein sequence ID" value="QDU05894.1"/>
    <property type="molecule type" value="Genomic_DNA"/>
</dbReference>
<dbReference type="Proteomes" id="UP000320421">
    <property type="component" value="Chromosome"/>
</dbReference>
<dbReference type="OrthoDB" id="7300871at2"/>
<evidence type="ECO:0000313" key="1">
    <source>
        <dbReference type="EMBL" id="QDT23871.1"/>
    </source>
</evidence>
<dbReference type="AlphaFoldDB" id="A0A517PWW0"/>
<accession>A0A517WKX0</accession>
<accession>A0A517PWW0</accession>
<keyword evidence="3" id="KW-1185">Reference proteome</keyword>
<proteinExistence type="predicted"/>
<accession>A0A5A8BIY6</accession>
<protein>
    <submittedName>
        <fullName evidence="1">Uncharacterized protein</fullName>
    </submittedName>
</protein>
<evidence type="ECO:0000313" key="3">
    <source>
        <dbReference type="Proteomes" id="UP000320421"/>
    </source>
</evidence>
<evidence type="ECO:0000313" key="2">
    <source>
        <dbReference type="EMBL" id="QDU05894.1"/>
    </source>
</evidence>